<dbReference type="GO" id="GO:0045724">
    <property type="term" value="P:positive regulation of cilium assembly"/>
    <property type="evidence" value="ECO:0007669"/>
    <property type="project" value="TreeGrafter"/>
</dbReference>
<dbReference type="eggNOG" id="ENOG502QUJK">
    <property type="taxonomic scope" value="Eukaryota"/>
</dbReference>
<dbReference type="KEGG" id="aqu:100634888"/>
<evidence type="ECO:0000256" key="5">
    <source>
        <dbReference type="SAM" id="MobiDB-lite"/>
    </source>
</evidence>
<feature type="region of interest" description="Disordered" evidence="5">
    <location>
        <begin position="119"/>
        <end position="175"/>
    </location>
</feature>
<dbReference type="GO" id="GO:1903566">
    <property type="term" value="P:positive regulation of protein localization to cilium"/>
    <property type="evidence" value="ECO:0007669"/>
    <property type="project" value="TreeGrafter"/>
</dbReference>
<dbReference type="Proteomes" id="UP000007879">
    <property type="component" value="Unassembled WGS sequence"/>
</dbReference>
<accession>A0A1X7VG06</accession>
<feature type="coiled-coil region" evidence="4">
    <location>
        <begin position="193"/>
        <end position="266"/>
    </location>
</feature>
<evidence type="ECO:0000256" key="4">
    <source>
        <dbReference type="SAM" id="Coils"/>
    </source>
</evidence>
<evidence type="ECO:0000313" key="7">
    <source>
        <dbReference type="Proteomes" id="UP000007879"/>
    </source>
</evidence>
<dbReference type="EnsemblMetazoa" id="XM_019993785.1">
    <property type="protein sequence ID" value="XP_019849344.1"/>
    <property type="gene ID" value="LOC100634888"/>
</dbReference>
<evidence type="ECO:0000256" key="3">
    <source>
        <dbReference type="ARBA" id="ARBA00023054"/>
    </source>
</evidence>
<feature type="region of interest" description="Disordered" evidence="5">
    <location>
        <begin position="78"/>
        <end position="107"/>
    </location>
</feature>
<feature type="region of interest" description="Disordered" evidence="5">
    <location>
        <begin position="1"/>
        <end position="66"/>
    </location>
</feature>
<dbReference type="GO" id="GO:0005769">
    <property type="term" value="C:early endosome"/>
    <property type="evidence" value="ECO:0007669"/>
    <property type="project" value="TreeGrafter"/>
</dbReference>
<gene>
    <name evidence="6" type="primary">100634888</name>
</gene>
<organism evidence="6">
    <name type="scientific">Amphimedon queenslandica</name>
    <name type="common">Sponge</name>
    <dbReference type="NCBI Taxonomy" id="400682"/>
    <lineage>
        <taxon>Eukaryota</taxon>
        <taxon>Metazoa</taxon>
        <taxon>Porifera</taxon>
        <taxon>Demospongiae</taxon>
        <taxon>Heteroscleromorpha</taxon>
        <taxon>Haplosclerida</taxon>
        <taxon>Niphatidae</taxon>
        <taxon>Amphimedon</taxon>
    </lineage>
</organism>
<evidence type="ECO:0000256" key="2">
    <source>
        <dbReference type="ARBA" id="ARBA00016007"/>
    </source>
</evidence>
<dbReference type="GO" id="GO:0036064">
    <property type="term" value="C:ciliary basal body"/>
    <property type="evidence" value="ECO:0007669"/>
    <property type="project" value="TreeGrafter"/>
</dbReference>
<dbReference type="AlphaFoldDB" id="A0A1X7VG06"/>
<keyword evidence="3 4" id="KW-0175">Coiled coil</keyword>
<dbReference type="GO" id="GO:0005813">
    <property type="term" value="C:centrosome"/>
    <property type="evidence" value="ECO:0007669"/>
    <property type="project" value="TreeGrafter"/>
</dbReference>
<dbReference type="EnsemblMetazoa" id="Aqu2.1.38432_001">
    <property type="protein sequence ID" value="Aqu2.1.38432_001"/>
    <property type="gene ID" value="Aqu2.1.38432"/>
</dbReference>
<feature type="compositionally biased region" description="Basic and acidic residues" evidence="5">
    <location>
        <begin position="1"/>
        <end position="10"/>
    </location>
</feature>
<dbReference type="PANTHER" id="PTHR31259">
    <property type="entry name" value="ENDOSOME-ASSOCIATED TRAFFICKING REGULATOR 1"/>
    <property type="match status" value="1"/>
</dbReference>
<dbReference type="GO" id="GO:0030496">
    <property type="term" value="C:midbody"/>
    <property type="evidence" value="ECO:0007669"/>
    <property type="project" value="TreeGrafter"/>
</dbReference>
<comment type="similarity">
    <text evidence="1">Belongs to the ENTR1 family.</text>
</comment>
<protein>
    <recommendedName>
        <fullName evidence="2">Endosome-associated-trafficking regulator 1</fullName>
    </recommendedName>
</protein>
<feature type="compositionally biased region" description="Acidic residues" evidence="5">
    <location>
        <begin position="81"/>
        <end position="94"/>
    </location>
</feature>
<dbReference type="InterPro" id="IPR026757">
    <property type="entry name" value="ENTR1"/>
</dbReference>
<reference evidence="7" key="1">
    <citation type="journal article" date="2010" name="Nature">
        <title>The Amphimedon queenslandica genome and the evolution of animal complexity.</title>
        <authorList>
            <person name="Srivastava M."/>
            <person name="Simakov O."/>
            <person name="Chapman J."/>
            <person name="Fahey B."/>
            <person name="Gauthier M.E."/>
            <person name="Mitros T."/>
            <person name="Richards G.S."/>
            <person name="Conaco C."/>
            <person name="Dacre M."/>
            <person name="Hellsten U."/>
            <person name="Larroux C."/>
            <person name="Putnam N.H."/>
            <person name="Stanke M."/>
            <person name="Adamska M."/>
            <person name="Darling A."/>
            <person name="Degnan S.M."/>
            <person name="Oakley T.H."/>
            <person name="Plachetzki D.C."/>
            <person name="Zhai Y."/>
            <person name="Adamski M."/>
            <person name="Calcino A."/>
            <person name="Cummins S.F."/>
            <person name="Goodstein D.M."/>
            <person name="Harris C."/>
            <person name="Jackson D.J."/>
            <person name="Leys S.P."/>
            <person name="Shu S."/>
            <person name="Woodcroft B.J."/>
            <person name="Vervoort M."/>
            <person name="Kosik K.S."/>
            <person name="Manning G."/>
            <person name="Degnan B.M."/>
            <person name="Rokhsar D.S."/>
        </authorList>
    </citation>
    <scope>NUCLEOTIDE SEQUENCE [LARGE SCALE GENOMIC DNA]</scope>
</reference>
<dbReference type="OrthoDB" id="6499155at2759"/>
<dbReference type="GO" id="GO:0032465">
    <property type="term" value="P:regulation of cytokinesis"/>
    <property type="evidence" value="ECO:0007669"/>
    <property type="project" value="TreeGrafter"/>
</dbReference>
<keyword evidence="7" id="KW-1185">Reference proteome</keyword>
<feature type="compositionally biased region" description="Low complexity" evidence="5">
    <location>
        <begin position="146"/>
        <end position="163"/>
    </location>
</feature>
<dbReference type="GO" id="GO:0055037">
    <property type="term" value="C:recycling endosome"/>
    <property type="evidence" value="ECO:0007669"/>
    <property type="project" value="TreeGrafter"/>
</dbReference>
<name>A0A1X7VG06_AMPQE</name>
<sequence length="357" mass="39062">MASKENDKDNPFSFKSFVTKRQGGGSEPQKKESSKRKKKTGEAATSAPPTVVDSLPPPGSVASDVNPFSFKNFVKKAKDSGDDDSLFSSEDENPLSEPTKLGLPLLAPNPVPVAVGIKTKAASSSRLKTEPVKDLFSSSSEDEIELLGSSTLPPLPLSDPLGGSEREEEEEEGGILDINPFPEVAMLAPDETQHQLVNELNKVKAENEVLKKQVTELEKNYKKEKGRSQSLKDEVKLLKEKEAKDTKALDDMIQKVEENLKIATQRSITADETIKKLKGQIASLQTQLGQANPQAIHKSYEDLIIGVREKANNASQQLKAASYKADLQIKELCHGIEVLKLVSDTLENIDSIFEVKK</sequence>
<dbReference type="PANTHER" id="PTHR31259:SF3">
    <property type="entry name" value="ENDOSOME-ASSOCIATED-TRAFFICKING REGULATOR 1"/>
    <property type="match status" value="1"/>
</dbReference>
<evidence type="ECO:0000313" key="6">
    <source>
        <dbReference type="EnsemblMetazoa" id="Aqu2.1.38432_001"/>
    </source>
</evidence>
<reference evidence="6" key="2">
    <citation type="submission" date="2017-05" db="UniProtKB">
        <authorList>
            <consortium name="EnsemblMetazoa"/>
        </authorList>
    </citation>
    <scope>IDENTIFICATION</scope>
</reference>
<evidence type="ECO:0000256" key="1">
    <source>
        <dbReference type="ARBA" id="ARBA00007791"/>
    </source>
</evidence>
<proteinExistence type="inferred from homology"/>
<dbReference type="InParanoid" id="A0A1X7VG06"/>
<dbReference type="STRING" id="400682.A0A1X7VG06"/>